<sequence>MAQRLRLPPPLLFPSTTSRPLRLAAQINYDPSNPANPPYVLHAVSHRGGYLFAASDDTIRAFSPNLQPLGQLPVSQRGITSVVKGAGKDSNAVFVTAKDGTVSCWDLRDLTKEAFKLKGKTRAGYLTASQSSDQSCLAVGTELHQYEAMIDIWDLRTMQLQHTYTEAHSDDITVVAFHPSPSLPHALLSGSVDGLVNTYDVRIVDEDDAVQSTVQFGASVASAGWMALPGQESSPELKGIYGATTIETVQYWDIEQQEQIVDFGDVRDVALQPWRTEYLIGAHYNEALGGVCLLGGSLEGDVALINARDPERWYLEQLLSGKMSPKAYGCKGHRDITATIVTGGEDGRLCLWSP</sequence>
<dbReference type="EMBL" id="PUHQ01000002">
    <property type="protein sequence ID" value="KAG0667249.1"/>
    <property type="molecule type" value="Genomic_DNA"/>
</dbReference>
<proteinExistence type="predicted"/>
<gene>
    <name evidence="4" type="primary">WDR89</name>
    <name evidence="4" type="ORF">C6P46_002661</name>
</gene>
<evidence type="ECO:0000313" key="5">
    <source>
        <dbReference type="Proteomes" id="UP000777482"/>
    </source>
</evidence>
<evidence type="ECO:0000256" key="1">
    <source>
        <dbReference type="ARBA" id="ARBA00022574"/>
    </source>
</evidence>
<keyword evidence="1 3" id="KW-0853">WD repeat</keyword>
<dbReference type="PANTHER" id="PTHR22889:SF0">
    <property type="entry name" value="WD REPEAT-CONTAINING PROTEIN 89"/>
    <property type="match status" value="1"/>
</dbReference>
<protein>
    <submittedName>
        <fullName evidence="4">WD repeat-containing protein 89</fullName>
    </submittedName>
</protein>
<accession>A0A9P6WAH8</accession>
<comment type="caution">
    <text evidence="4">The sequence shown here is derived from an EMBL/GenBank/DDBJ whole genome shotgun (WGS) entry which is preliminary data.</text>
</comment>
<dbReference type="PANTHER" id="PTHR22889">
    <property type="entry name" value="WD REPEAT-CONTAINING PROTEIN 89"/>
    <property type="match status" value="1"/>
</dbReference>
<dbReference type="AlphaFoldDB" id="A0A9P6WAH8"/>
<dbReference type="Pfam" id="PF00400">
    <property type="entry name" value="WD40"/>
    <property type="match status" value="2"/>
</dbReference>
<keyword evidence="2" id="KW-0677">Repeat</keyword>
<dbReference type="Proteomes" id="UP000777482">
    <property type="component" value="Unassembled WGS sequence"/>
</dbReference>
<feature type="repeat" description="WD" evidence="3">
    <location>
        <begin position="165"/>
        <end position="202"/>
    </location>
</feature>
<dbReference type="InterPro" id="IPR001680">
    <property type="entry name" value="WD40_rpt"/>
</dbReference>
<name>A0A9P6WAH8_RHOMI</name>
<dbReference type="OrthoDB" id="25131at2759"/>
<dbReference type="PROSITE" id="PS50082">
    <property type="entry name" value="WD_REPEATS_2"/>
    <property type="match status" value="1"/>
</dbReference>
<dbReference type="Gene3D" id="2.130.10.10">
    <property type="entry name" value="YVTN repeat-like/Quinoprotein amine dehydrogenase"/>
    <property type="match status" value="1"/>
</dbReference>
<organism evidence="4 5">
    <name type="scientific">Rhodotorula mucilaginosa</name>
    <name type="common">Yeast</name>
    <name type="synonym">Rhodotorula rubra</name>
    <dbReference type="NCBI Taxonomy" id="5537"/>
    <lineage>
        <taxon>Eukaryota</taxon>
        <taxon>Fungi</taxon>
        <taxon>Dikarya</taxon>
        <taxon>Basidiomycota</taxon>
        <taxon>Pucciniomycotina</taxon>
        <taxon>Microbotryomycetes</taxon>
        <taxon>Sporidiobolales</taxon>
        <taxon>Sporidiobolaceae</taxon>
        <taxon>Rhodotorula</taxon>
    </lineage>
</organism>
<reference evidence="4 5" key="1">
    <citation type="submission" date="2020-11" db="EMBL/GenBank/DDBJ databases">
        <title>Kefir isolates.</title>
        <authorList>
            <person name="Marcisauskas S."/>
            <person name="Kim Y."/>
            <person name="Blasche S."/>
        </authorList>
    </citation>
    <scope>NUCLEOTIDE SEQUENCE [LARGE SCALE GENOMIC DNA]</scope>
    <source>
        <strain evidence="4 5">KR</strain>
    </source>
</reference>
<evidence type="ECO:0000313" key="4">
    <source>
        <dbReference type="EMBL" id="KAG0667249.1"/>
    </source>
</evidence>
<dbReference type="InterPro" id="IPR036322">
    <property type="entry name" value="WD40_repeat_dom_sf"/>
</dbReference>
<evidence type="ECO:0000256" key="3">
    <source>
        <dbReference type="PROSITE-ProRule" id="PRU00221"/>
    </source>
</evidence>
<dbReference type="SUPFAM" id="SSF50978">
    <property type="entry name" value="WD40 repeat-like"/>
    <property type="match status" value="1"/>
</dbReference>
<dbReference type="SMART" id="SM00320">
    <property type="entry name" value="WD40"/>
    <property type="match status" value="3"/>
</dbReference>
<dbReference type="InterPro" id="IPR039328">
    <property type="entry name" value="WDR89"/>
</dbReference>
<keyword evidence="5" id="KW-1185">Reference proteome</keyword>
<evidence type="ECO:0000256" key="2">
    <source>
        <dbReference type="ARBA" id="ARBA00022737"/>
    </source>
</evidence>
<dbReference type="InterPro" id="IPR015943">
    <property type="entry name" value="WD40/YVTN_repeat-like_dom_sf"/>
</dbReference>